<dbReference type="GeneID" id="63916791"/>
<dbReference type="STRING" id="1043003.A0A074VM67"/>
<dbReference type="PANTHER" id="PTHR21650:SF2">
    <property type="entry name" value="KINETOCHORE PROTEIN NUF2"/>
    <property type="match status" value="1"/>
</dbReference>
<feature type="region of interest" description="Disordered" evidence="15">
    <location>
        <begin position="1"/>
        <end position="26"/>
    </location>
</feature>
<dbReference type="EMBL" id="KL584852">
    <property type="protein sequence ID" value="KEQ58772.1"/>
    <property type="molecule type" value="Genomic_DNA"/>
</dbReference>
<dbReference type="PANTHER" id="PTHR21650">
    <property type="entry name" value="MEMBRALIN/KINETOCHORE PROTEIN NUF2"/>
    <property type="match status" value="1"/>
</dbReference>
<evidence type="ECO:0000256" key="4">
    <source>
        <dbReference type="ARBA" id="ARBA00005498"/>
    </source>
</evidence>
<dbReference type="InterPro" id="IPR041112">
    <property type="entry name" value="Nuf2_DHR10-like"/>
</dbReference>
<evidence type="ECO:0000256" key="13">
    <source>
        <dbReference type="ARBA" id="ARBA00023328"/>
    </source>
</evidence>
<dbReference type="Pfam" id="PF18595">
    <property type="entry name" value="Nuf2_DHR10-like"/>
    <property type="match status" value="1"/>
</dbReference>
<dbReference type="GO" id="GO:0051315">
    <property type="term" value="P:attachment of mitotic spindle microtubules to kinetochore"/>
    <property type="evidence" value="ECO:0007669"/>
    <property type="project" value="TreeGrafter"/>
</dbReference>
<proteinExistence type="inferred from homology"/>
<evidence type="ECO:0000256" key="6">
    <source>
        <dbReference type="ARBA" id="ARBA00022454"/>
    </source>
</evidence>
<name>A0A074VM67_AURM1</name>
<dbReference type="AlphaFoldDB" id="A0A074VM67"/>
<organism evidence="18 19">
    <name type="scientific">Aureobasidium melanogenum (strain CBS 110374)</name>
    <name type="common">Aureobasidium pullulans var. melanogenum</name>
    <dbReference type="NCBI Taxonomy" id="1043003"/>
    <lineage>
        <taxon>Eukaryota</taxon>
        <taxon>Fungi</taxon>
        <taxon>Dikarya</taxon>
        <taxon>Ascomycota</taxon>
        <taxon>Pezizomycotina</taxon>
        <taxon>Dothideomycetes</taxon>
        <taxon>Dothideomycetidae</taxon>
        <taxon>Dothideales</taxon>
        <taxon>Saccotheciaceae</taxon>
        <taxon>Aureobasidium</taxon>
    </lineage>
</organism>
<dbReference type="Proteomes" id="UP000030672">
    <property type="component" value="Unassembled WGS sequence"/>
</dbReference>
<evidence type="ECO:0000256" key="15">
    <source>
        <dbReference type="SAM" id="MobiDB-lite"/>
    </source>
</evidence>
<feature type="region of interest" description="Disordered" evidence="15">
    <location>
        <begin position="374"/>
        <end position="416"/>
    </location>
</feature>
<dbReference type="GO" id="GO:0044877">
    <property type="term" value="F:protein-containing complex binding"/>
    <property type="evidence" value="ECO:0007669"/>
    <property type="project" value="TreeGrafter"/>
</dbReference>
<keyword evidence="7" id="KW-0132">Cell division</keyword>
<dbReference type="GO" id="GO:0005634">
    <property type="term" value="C:nucleus"/>
    <property type="evidence" value="ECO:0007669"/>
    <property type="project" value="UniProtKB-SubCell"/>
</dbReference>
<comment type="similarity">
    <text evidence="4">Belongs to the NUF2 family.</text>
</comment>
<dbReference type="GO" id="GO:0051301">
    <property type="term" value="P:cell division"/>
    <property type="evidence" value="ECO:0007669"/>
    <property type="project" value="UniProtKB-KW"/>
</dbReference>
<dbReference type="Pfam" id="PF03800">
    <property type="entry name" value="Nuf2"/>
    <property type="match status" value="1"/>
</dbReference>
<evidence type="ECO:0000256" key="2">
    <source>
        <dbReference type="ARBA" id="ARBA00004123"/>
    </source>
</evidence>
<dbReference type="RefSeq" id="XP_040875795.1">
    <property type="nucleotide sequence ID" value="XM_041023418.1"/>
</dbReference>
<sequence length="466" mass="54287">MAYSGRMSMAPRGSQQPSSQPRVRKEDNEDAFMTLPDREIAGCISDIGIPFTIQDLQKPNPQQIQKVFEWLAELLMNTTREVVAPAMKAAADDLCGDDPDRIFTADTRDLMGFFVTLRRLLLECGIKDFTFQDLYKPTHPRLVKIFSYVINFIRFRESQTSVIDEYFNSTERTKAQIEELYNSNQEKEEMLQEMQRNRKNVEQAMRDKEKKNSELKARLLELKKGQEKVAEKLDRVKSEQSRLKQALEDKQTQAINVRKEADKLRPYTQQSPAALETALRDLNANLTADKAEIDRLDRRTRALQTSTDTFTLLHGDVTGLSRLLEDLQAELRKEDEEASRANKHRDALSERSNNVREIERQERMLSKQLANIQERTNNLRQGAAAKAEEAKRRMESLKQTHSELGEERRKRGEEVERRRIRIEQTEKKMADLKENIDMEVQSAKEEYLKMESHIKLYITEMEQSLV</sequence>
<dbReference type="GO" id="GO:0051383">
    <property type="term" value="P:kinetochore organization"/>
    <property type="evidence" value="ECO:0007669"/>
    <property type="project" value="TreeGrafter"/>
</dbReference>
<gene>
    <name evidence="18" type="ORF">M437DRAFT_58559</name>
</gene>
<evidence type="ECO:0000256" key="11">
    <source>
        <dbReference type="ARBA" id="ARBA00023242"/>
    </source>
</evidence>
<evidence type="ECO:0000256" key="3">
    <source>
        <dbReference type="ARBA" id="ARBA00004629"/>
    </source>
</evidence>
<evidence type="ECO:0000313" key="18">
    <source>
        <dbReference type="EMBL" id="KEQ58772.1"/>
    </source>
</evidence>
<feature type="domain" description="Kinetochore protein Nuf2 N-terminal" evidence="16">
    <location>
        <begin position="30"/>
        <end position="170"/>
    </location>
</feature>
<evidence type="ECO:0000256" key="9">
    <source>
        <dbReference type="ARBA" id="ARBA00022838"/>
    </source>
</evidence>
<evidence type="ECO:0000256" key="12">
    <source>
        <dbReference type="ARBA" id="ARBA00023306"/>
    </source>
</evidence>
<keyword evidence="9" id="KW-0995">Kinetochore</keyword>
<dbReference type="HOGENOM" id="CLU_025461_2_1_1"/>
<evidence type="ECO:0000256" key="7">
    <source>
        <dbReference type="ARBA" id="ARBA00022618"/>
    </source>
</evidence>
<evidence type="ECO:0000259" key="17">
    <source>
        <dbReference type="Pfam" id="PF18595"/>
    </source>
</evidence>
<dbReference type="GO" id="GO:0031262">
    <property type="term" value="C:Ndc80 complex"/>
    <property type="evidence" value="ECO:0007669"/>
    <property type="project" value="InterPro"/>
</dbReference>
<keyword evidence="12" id="KW-0131">Cell cycle</keyword>
<comment type="function">
    <text evidence="1">Acts as a component of the essential kinetochore-associated NDC80 complex, which is required for chromosome segregation and spindle checkpoint activity.</text>
</comment>
<dbReference type="Gene3D" id="1.10.418.60">
    <property type="entry name" value="Ncd80 complex, Nuf2 subunit"/>
    <property type="match status" value="1"/>
</dbReference>
<reference evidence="18 19" key="1">
    <citation type="journal article" date="2014" name="BMC Genomics">
        <title>Genome sequencing of four Aureobasidium pullulans varieties: biotechnological potential, stress tolerance, and description of new species.</title>
        <authorList>
            <person name="Gostin Ar C."/>
            <person name="Ohm R.A."/>
            <person name="Kogej T."/>
            <person name="Sonjak S."/>
            <person name="Turk M."/>
            <person name="Zajc J."/>
            <person name="Zalar P."/>
            <person name="Grube M."/>
            <person name="Sun H."/>
            <person name="Han J."/>
            <person name="Sharma A."/>
            <person name="Chiniquy J."/>
            <person name="Ngan C.Y."/>
            <person name="Lipzen A."/>
            <person name="Barry K."/>
            <person name="Grigoriev I.V."/>
            <person name="Gunde-Cimerman N."/>
        </authorList>
    </citation>
    <scope>NUCLEOTIDE SEQUENCE [LARGE SCALE GENOMIC DNA]</scope>
    <source>
        <strain evidence="18 19">CBS 110374</strain>
    </source>
</reference>
<dbReference type="GO" id="GO:0045132">
    <property type="term" value="P:meiotic chromosome segregation"/>
    <property type="evidence" value="ECO:0007669"/>
    <property type="project" value="TreeGrafter"/>
</dbReference>
<evidence type="ECO:0000259" key="16">
    <source>
        <dbReference type="Pfam" id="PF03800"/>
    </source>
</evidence>
<comment type="subcellular location">
    <subcellularLocation>
        <location evidence="3">Chromosome</location>
        <location evidence="3">Centromere</location>
        <location evidence="3">Kinetochore</location>
    </subcellularLocation>
    <subcellularLocation>
        <location evidence="2">Nucleus</location>
    </subcellularLocation>
</comment>
<dbReference type="InterPro" id="IPR038275">
    <property type="entry name" value="Nuf2_N_sf"/>
</dbReference>
<keyword evidence="13" id="KW-0137">Centromere</keyword>
<keyword evidence="6" id="KW-0158">Chromosome</keyword>
<evidence type="ECO:0000256" key="10">
    <source>
        <dbReference type="ARBA" id="ARBA00023054"/>
    </source>
</evidence>
<protein>
    <recommendedName>
        <fullName evidence="5">Probable kinetochore protein NUF2</fullName>
    </recommendedName>
</protein>
<feature type="domain" description="Nuf2 DHR10-like" evidence="17">
    <location>
        <begin position="284"/>
        <end position="399"/>
    </location>
</feature>
<evidence type="ECO:0000256" key="1">
    <source>
        <dbReference type="ARBA" id="ARBA00002772"/>
    </source>
</evidence>
<keyword evidence="11" id="KW-0539">Nucleus</keyword>
<keyword evidence="19" id="KW-1185">Reference proteome</keyword>
<evidence type="ECO:0000256" key="14">
    <source>
        <dbReference type="SAM" id="Coils"/>
    </source>
</evidence>
<feature type="region of interest" description="Disordered" evidence="15">
    <location>
        <begin position="334"/>
        <end position="360"/>
    </location>
</feature>
<feature type="compositionally biased region" description="Basic and acidic residues" evidence="15">
    <location>
        <begin position="386"/>
        <end position="416"/>
    </location>
</feature>
<keyword evidence="8" id="KW-0498">Mitosis</keyword>
<dbReference type="InterPro" id="IPR005549">
    <property type="entry name" value="Kinetochore_Nuf2_N"/>
</dbReference>
<dbReference type="GO" id="GO:0007052">
    <property type="term" value="P:mitotic spindle organization"/>
    <property type="evidence" value="ECO:0007669"/>
    <property type="project" value="TreeGrafter"/>
</dbReference>
<keyword evidence="10 14" id="KW-0175">Coiled coil</keyword>
<accession>A0A074VM67</accession>
<feature type="coiled-coil region" evidence="14">
    <location>
        <begin position="170"/>
        <end position="253"/>
    </location>
</feature>
<evidence type="ECO:0000256" key="5">
    <source>
        <dbReference type="ARBA" id="ARBA00017594"/>
    </source>
</evidence>
<evidence type="ECO:0000313" key="19">
    <source>
        <dbReference type="Proteomes" id="UP000030672"/>
    </source>
</evidence>
<evidence type="ECO:0000256" key="8">
    <source>
        <dbReference type="ARBA" id="ARBA00022776"/>
    </source>
</evidence>